<feature type="compositionally biased region" description="Low complexity" evidence="1">
    <location>
        <begin position="217"/>
        <end position="227"/>
    </location>
</feature>
<keyword evidence="4" id="KW-1185">Reference proteome</keyword>
<dbReference type="InParanoid" id="A0A2J6TRS9"/>
<feature type="compositionally biased region" description="Low complexity" evidence="1">
    <location>
        <begin position="197"/>
        <end position="209"/>
    </location>
</feature>
<feature type="compositionally biased region" description="Polar residues" evidence="1">
    <location>
        <begin position="12"/>
        <end position="27"/>
    </location>
</feature>
<dbReference type="InterPro" id="IPR036047">
    <property type="entry name" value="F-box-like_dom_sf"/>
</dbReference>
<dbReference type="Pfam" id="PF12937">
    <property type="entry name" value="F-box-like"/>
    <property type="match status" value="1"/>
</dbReference>
<feature type="region of interest" description="Disordered" evidence="1">
    <location>
        <begin position="1"/>
        <end position="27"/>
    </location>
</feature>
<proteinExistence type="predicted"/>
<organism evidence="3 4">
    <name type="scientific">Hyaloscypha bicolor E</name>
    <dbReference type="NCBI Taxonomy" id="1095630"/>
    <lineage>
        <taxon>Eukaryota</taxon>
        <taxon>Fungi</taxon>
        <taxon>Dikarya</taxon>
        <taxon>Ascomycota</taxon>
        <taxon>Pezizomycotina</taxon>
        <taxon>Leotiomycetes</taxon>
        <taxon>Helotiales</taxon>
        <taxon>Hyaloscyphaceae</taxon>
        <taxon>Hyaloscypha</taxon>
        <taxon>Hyaloscypha bicolor</taxon>
    </lineage>
</organism>
<feature type="compositionally biased region" description="Basic and acidic residues" evidence="1">
    <location>
        <begin position="246"/>
        <end position="258"/>
    </location>
</feature>
<dbReference type="GeneID" id="36590582"/>
<accession>A0A2J6TRS9</accession>
<dbReference type="AlphaFoldDB" id="A0A2J6TRS9"/>
<feature type="region of interest" description="Disordered" evidence="1">
    <location>
        <begin position="340"/>
        <end position="369"/>
    </location>
</feature>
<feature type="region of interest" description="Disordered" evidence="1">
    <location>
        <begin position="197"/>
        <end position="258"/>
    </location>
</feature>
<dbReference type="EMBL" id="KZ613746">
    <property type="protein sequence ID" value="PMD65726.1"/>
    <property type="molecule type" value="Genomic_DNA"/>
</dbReference>
<evidence type="ECO:0000259" key="2">
    <source>
        <dbReference type="Pfam" id="PF12937"/>
    </source>
</evidence>
<name>A0A2J6TRS9_9HELO</name>
<dbReference type="InterPro" id="IPR001810">
    <property type="entry name" value="F-box_dom"/>
</dbReference>
<feature type="compositionally biased region" description="Polar residues" evidence="1">
    <location>
        <begin position="340"/>
        <end position="349"/>
    </location>
</feature>
<gene>
    <name evidence="3" type="ORF">K444DRAFT_625267</name>
</gene>
<evidence type="ECO:0000313" key="3">
    <source>
        <dbReference type="EMBL" id="PMD65726.1"/>
    </source>
</evidence>
<reference evidence="3 4" key="1">
    <citation type="submission" date="2016-04" db="EMBL/GenBank/DDBJ databases">
        <title>A degradative enzymes factory behind the ericoid mycorrhizal symbiosis.</title>
        <authorList>
            <consortium name="DOE Joint Genome Institute"/>
            <person name="Martino E."/>
            <person name="Morin E."/>
            <person name="Grelet G."/>
            <person name="Kuo A."/>
            <person name="Kohler A."/>
            <person name="Daghino S."/>
            <person name="Barry K."/>
            <person name="Choi C."/>
            <person name="Cichocki N."/>
            <person name="Clum A."/>
            <person name="Copeland A."/>
            <person name="Hainaut M."/>
            <person name="Haridas S."/>
            <person name="Labutti K."/>
            <person name="Lindquist E."/>
            <person name="Lipzen A."/>
            <person name="Khouja H.-R."/>
            <person name="Murat C."/>
            <person name="Ohm R."/>
            <person name="Olson A."/>
            <person name="Spatafora J."/>
            <person name="Veneault-Fourrey C."/>
            <person name="Henrissat B."/>
            <person name="Grigoriev I."/>
            <person name="Martin F."/>
            <person name="Perotto S."/>
        </authorList>
    </citation>
    <scope>NUCLEOTIDE SEQUENCE [LARGE SCALE GENOMIC DNA]</scope>
    <source>
        <strain evidence="3 4">E</strain>
    </source>
</reference>
<sequence>MPLSKVPPTISLHPTDTPLSTTPQDHLTTSPPELLLAILSHLPPSTLYPLSRTSKYIHTFLLTHAATICNTAIQSTYPLASTILHSQHSSTGWLIPTHPAILNEERRLVRDKILFSGCKCPPCRQALHSSSSTDLSLSELDEIHGLGALNCLNGLRSQSCKAKKEIDSCLKLSRSGPQYLIFLEKYSWEIVTRHSMSSFSNSNSNSNSNETAGSQDSTAAPSPTSTSNGENQGDAEIEQDAEGEEDRERERQEREKEEAMFEFMVGNYCVRRFLESAEKVLSSLPSPTSNPTPPSPRFSPIIDQGRKLGRKLLRNRMVKRQRIEVSEVAEVVEDRVVDGRQSNPASASPTPRRMMFGEISPSTSDPSNDEKALLVQQKKVVGERWEDGLLWYYGLQGLGSDPEEGKDEQGGMDEKERSRGCMAVFKKGLGIISRRVRGLFMGRCMGLGKLRVGGFRALEG</sequence>
<feature type="domain" description="F-box" evidence="2">
    <location>
        <begin position="31"/>
        <end position="60"/>
    </location>
</feature>
<dbReference type="Proteomes" id="UP000235371">
    <property type="component" value="Unassembled WGS sequence"/>
</dbReference>
<dbReference type="SUPFAM" id="SSF81383">
    <property type="entry name" value="F-box domain"/>
    <property type="match status" value="1"/>
</dbReference>
<protein>
    <recommendedName>
        <fullName evidence="2">F-box domain-containing protein</fullName>
    </recommendedName>
</protein>
<feature type="compositionally biased region" description="Acidic residues" evidence="1">
    <location>
        <begin position="233"/>
        <end position="245"/>
    </location>
</feature>
<evidence type="ECO:0000313" key="4">
    <source>
        <dbReference type="Proteomes" id="UP000235371"/>
    </source>
</evidence>
<evidence type="ECO:0000256" key="1">
    <source>
        <dbReference type="SAM" id="MobiDB-lite"/>
    </source>
</evidence>
<dbReference type="RefSeq" id="XP_024742630.1">
    <property type="nucleotide sequence ID" value="XM_024882505.1"/>
</dbReference>
<dbReference type="OrthoDB" id="3550724at2759"/>